<dbReference type="Gene3D" id="3.30.1310.20">
    <property type="entry name" value="PRTase-like"/>
    <property type="match status" value="1"/>
</dbReference>
<evidence type="ECO:0000313" key="3">
    <source>
        <dbReference type="Proteomes" id="UP000509303"/>
    </source>
</evidence>
<dbReference type="Gene3D" id="3.40.50.2020">
    <property type="match status" value="1"/>
</dbReference>
<name>A0A7H8N3D6_9ACTN</name>
<reference evidence="2 3" key="1">
    <citation type="submission" date="2020-06" db="EMBL/GenBank/DDBJ databases">
        <title>Genome mining for natural products.</title>
        <authorList>
            <person name="Zhang B."/>
            <person name="Shi J."/>
            <person name="Ge H."/>
        </authorList>
    </citation>
    <scope>NUCLEOTIDE SEQUENCE [LARGE SCALE GENOMIC DNA]</scope>
    <source>
        <strain evidence="2 3">NA00687</strain>
    </source>
</reference>
<keyword evidence="2" id="KW-0328">Glycosyltransferase</keyword>
<accession>A0A7H8N3D6</accession>
<dbReference type="RefSeq" id="WP_176160225.1">
    <property type="nucleotide sequence ID" value="NZ_CP054929.1"/>
</dbReference>
<keyword evidence="2" id="KW-0808">Transferase</keyword>
<proteinExistence type="predicted"/>
<dbReference type="EMBL" id="CP054929">
    <property type="protein sequence ID" value="QKW48528.1"/>
    <property type="molecule type" value="Genomic_DNA"/>
</dbReference>
<protein>
    <submittedName>
        <fullName evidence="2">Phosphoribosyltransferase</fullName>
    </submittedName>
</protein>
<evidence type="ECO:0000313" key="2">
    <source>
        <dbReference type="EMBL" id="QKW48528.1"/>
    </source>
</evidence>
<dbReference type="SUPFAM" id="SSF53271">
    <property type="entry name" value="PRTase-like"/>
    <property type="match status" value="1"/>
</dbReference>
<dbReference type="InterPro" id="IPR029057">
    <property type="entry name" value="PRTase-like"/>
</dbReference>
<dbReference type="Proteomes" id="UP000509303">
    <property type="component" value="Chromosome"/>
</dbReference>
<dbReference type="GO" id="GO:0016757">
    <property type="term" value="F:glycosyltransferase activity"/>
    <property type="evidence" value="ECO:0007669"/>
    <property type="project" value="UniProtKB-KW"/>
</dbReference>
<gene>
    <name evidence="2" type="ORF">HUT08_02040</name>
</gene>
<organism evidence="2 3">
    <name type="scientific">Streptomyces buecherae</name>
    <dbReference type="NCBI Taxonomy" id="2763006"/>
    <lineage>
        <taxon>Bacteria</taxon>
        <taxon>Bacillati</taxon>
        <taxon>Actinomycetota</taxon>
        <taxon>Actinomycetes</taxon>
        <taxon>Kitasatosporales</taxon>
        <taxon>Streptomycetaceae</taxon>
        <taxon>Streptomyces</taxon>
    </lineage>
</organism>
<evidence type="ECO:0000259" key="1">
    <source>
        <dbReference type="Pfam" id="PF00156"/>
    </source>
</evidence>
<dbReference type="Pfam" id="PF00156">
    <property type="entry name" value="Pribosyltran"/>
    <property type="match status" value="1"/>
</dbReference>
<dbReference type="AlphaFoldDB" id="A0A7H8N3D6"/>
<dbReference type="CDD" id="cd06223">
    <property type="entry name" value="PRTases_typeI"/>
    <property type="match status" value="1"/>
</dbReference>
<feature type="domain" description="Phosphoribosyltransferase" evidence="1">
    <location>
        <begin position="11"/>
        <end position="188"/>
    </location>
</feature>
<sequence length="215" mass="22923">MRFADRRAAGRALAERLLHYRAGGQHPDPLVLALPRGGLPVADEVARALAAPLDIIVVRKIGAPFAAEVGLGAVVGDDPPQYDEAALAQLGLTEDDLAPIAHREREELRRRTALYRQGRPEPELAGHTAIVVDDGLATGSTARAALRFARARGPARLVMAAPVGAPDAVALLRPEADEVVCLEQPPAFHAVGSWYADFAQLTDAEVLRVLRADHP</sequence>
<dbReference type="InterPro" id="IPR000836">
    <property type="entry name" value="PRTase_dom"/>
</dbReference>
<keyword evidence="3" id="KW-1185">Reference proteome</keyword>